<proteinExistence type="predicted"/>
<gene>
    <name evidence="1" type="ORF">ACFPQ4_12875</name>
</gene>
<name>A0ABW0QZJ4_9BACL</name>
<accession>A0ABW0QZJ4</accession>
<dbReference type="InterPro" id="IPR047729">
    <property type="entry name" value="Sce7726-like"/>
</dbReference>
<evidence type="ECO:0000313" key="2">
    <source>
        <dbReference type="Proteomes" id="UP001596108"/>
    </source>
</evidence>
<dbReference type="NCBIfam" id="NF033832">
    <property type="entry name" value="sce7726_fam"/>
    <property type="match status" value="1"/>
</dbReference>
<organism evidence="1 2">
    <name type="scientific">Cohnella yongneupensis</name>
    <dbReference type="NCBI Taxonomy" id="425006"/>
    <lineage>
        <taxon>Bacteria</taxon>
        <taxon>Bacillati</taxon>
        <taxon>Bacillota</taxon>
        <taxon>Bacilli</taxon>
        <taxon>Bacillales</taxon>
        <taxon>Paenibacillaceae</taxon>
        <taxon>Cohnella</taxon>
    </lineage>
</organism>
<dbReference type="RefSeq" id="WP_378112269.1">
    <property type="nucleotide sequence ID" value="NZ_JBHSNC010000041.1"/>
</dbReference>
<keyword evidence="2" id="KW-1185">Reference proteome</keyword>
<evidence type="ECO:0000313" key="1">
    <source>
        <dbReference type="EMBL" id="MFC5530323.1"/>
    </source>
</evidence>
<dbReference type="EMBL" id="JBHSNC010000041">
    <property type="protein sequence ID" value="MFC5530323.1"/>
    <property type="molecule type" value="Genomic_DNA"/>
</dbReference>
<sequence length="260" mass="31054">MNRFFTKKTLVETLYSKNFSSDSYLSELEKNYQTLNDEYRNEFYFKSILFNKLVLGKYSLNTSAAFSEIVIDNSKADFILINHHDGFVYEIKTDLDNLDRLIYQLNDYYKVFSTVYVVTTERNYYPVYKQLKELCPYVGIMVLTKRKHLSVRKKAIIDSRSLNHESLFKLLRKKEYETILLKKFGTLPVAKPVYYYRASLLQFRQIDVMEAQNLVFEQLNDRVETTEMGMLEKLPESIRWLVYSGKFSKQQLYEIFEKLN</sequence>
<reference evidence="2" key="1">
    <citation type="journal article" date="2019" name="Int. J. Syst. Evol. Microbiol.">
        <title>The Global Catalogue of Microorganisms (GCM) 10K type strain sequencing project: providing services to taxonomists for standard genome sequencing and annotation.</title>
        <authorList>
            <consortium name="The Broad Institute Genomics Platform"/>
            <consortium name="The Broad Institute Genome Sequencing Center for Infectious Disease"/>
            <person name="Wu L."/>
            <person name="Ma J."/>
        </authorList>
    </citation>
    <scope>NUCLEOTIDE SEQUENCE [LARGE SCALE GENOMIC DNA]</scope>
    <source>
        <strain evidence="2">CGMCC 1.18578</strain>
    </source>
</reference>
<dbReference type="Proteomes" id="UP001596108">
    <property type="component" value="Unassembled WGS sequence"/>
</dbReference>
<protein>
    <submittedName>
        <fullName evidence="1">Sce7726 family protein</fullName>
    </submittedName>
</protein>
<comment type="caution">
    <text evidence="1">The sequence shown here is derived from an EMBL/GenBank/DDBJ whole genome shotgun (WGS) entry which is preliminary data.</text>
</comment>